<dbReference type="Pfam" id="PF00027">
    <property type="entry name" value="cNMP_binding"/>
    <property type="match status" value="1"/>
</dbReference>
<dbReference type="Gene3D" id="2.60.120.10">
    <property type="entry name" value="Jelly Rolls"/>
    <property type="match status" value="1"/>
</dbReference>
<dbReference type="PANTHER" id="PTHR24567">
    <property type="entry name" value="CRP FAMILY TRANSCRIPTIONAL REGULATORY PROTEIN"/>
    <property type="match status" value="1"/>
</dbReference>
<proteinExistence type="predicted"/>
<evidence type="ECO:0000259" key="2">
    <source>
        <dbReference type="PROSITE" id="PS50042"/>
    </source>
</evidence>
<dbReference type="InterPro" id="IPR050397">
    <property type="entry name" value="Env_Response_Regulators"/>
</dbReference>
<evidence type="ECO:0000256" key="1">
    <source>
        <dbReference type="SAM" id="MobiDB-lite"/>
    </source>
</evidence>
<gene>
    <name evidence="3" type="ORF">EV672_10991</name>
</gene>
<dbReference type="AlphaFoldDB" id="A0A4R6R555"/>
<dbReference type="GO" id="GO:0005829">
    <property type="term" value="C:cytosol"/>
    <property type="evidence" value="ECO:0007669"/>
    <property type="project" value="TreeGrafter"/>
</dbReference>
<organism evidence="3 4">
    <name type="scientific">Aquabacterium commune</name>
    <dbReference type="NCBI Taxonomy" id="70586"/>
    <lineage>
        <taxon>Bacteria</taxon>
        <taxon>Pseudomonadati</taxon>
        <taxon>Pseudomonadota</taxon>
        <taxon>Betaproteobacteria</taxon>
        <taxon>Burkholderiales</taxon>
        <taxon>Aquabacterium</taxon>
    </lineage>
</organism>
<dbReference type="SUPFAM" id="SSF51206">
    <property type="entry name" value="cAMP-binding domain-like"/>
    <property type="match status" value="1"/>
</dbReference>
<dbReference type="Proteomes" id="UP000294593">
    <property type="component" value="Unassembled WGS sequence"/>
</dbReference>
<evidence type="ECO:0000313" key="3">
    <source>
        <dbReference type="EMBL" id="TDP81051.1"/>
    </source>
</evidence>
<dbReference type="GO" id="GO:0003700">
    <property type="term" value="F:DNA-binding transcription factor activity"/>
    <property type="evidence" value="ECO:0007669"/>
    <property type="project" value="TreeGrafter"/>
</dbReference>
<reference evidence="3 4" key="1">
    <citation type="submission" date="2019-03" db="EMBL/GenBank/DDBJ databases">
        <title>Genomic Encyclopedia of Type Strains, Phase IV (KMG-IV): sequencing the most valuable type-strain genomes for metagenomic binning, comparative biology and taxonomic classification.</title>
        <authorList>
            <person name="Goeker M."/>
        </authorList>
    </citation>
    <scope>NUCLEOTIDE SEQUENCE [LARGE SCALE GENOMIC DNA]</scope>
    <source>
        <strain evidence="3 4">DSM 11901</strain>
    </source>
</reference>
<keyword evidence="4" id="KW-1185">Reference proteome</keyword>
<dbReference type="PANTHER" id="PTHR24567:SF74">
    <property type="entry name" value="HTH-TYPE TRANSCRIPTIONAL REGULATOR ARCR"/>
    <property type="match status" value="1"/>
</dbReference>
<dbReference type="InterPro" id="IPR018490">
    <property type="entry name" value="cNMP-bd_dom_sf"/>
</dbReference>
<sequence length="217" mass="23548">MKRFLDRFVGAGKRPDDPSHAPAEADDEGFFATQFMERPEDVRATSAWNARALAVGAHPLEPELGLKLLLAAWGSDVLMASLSDEDHRKVLEHLQFVTVPPGRELIVQDEKGDYALIVLEGLVAVDRIQPTGAHARLAEAREGDVLGEMSLLDAGSRFASCLTLSRVSLAVLSSHALDELAIEDPRLGMALMTSMARRLSLRMRQLSARLGALLTAG</sequence>
<dbReference type="PROSITE" id="PS50042">
    <property type="entry name" value="CNMP_BINDING_3"/>
    <property type="match status" value="1"/>
</dbReference>
<dbReference type="CDD" id="cd00038">
    <property type="entry name" value="CAP_ED"/>
    <property type="match status" value="1"/>
</dbReference>
<accession>A0A4R6R555</accession>
<dbReference type="SMART" id="SM00100">
    <property type="entry name" value="cNMP"/>
    <property type="match status" value="1"/>
</dbReference>
<name>A0A4R6R555_9BURK</name>
<comment type="caution">
    <text evidence="3">The sequence shown here is derived from an EMBL/GenBank/DDBJ whole genome shotgun (WGS) entry which is preliminary data.</text>
</comment>
<dbReference type="InterPro" id="IPR000595">
    <property type="entry name" value="cNMP-bd_dom"/>
</dbReference>
<dbReference type="InterPro" id="IPR014710">
    <property type="entry name" value="RmlC-like_jellyroll"/>
</dbReference>
<protein>
    <submittedName>
        <fullName evidence="3">Cyclic nucleotide-binding protein</fullName>
    </submittedName>
</protein>
<evidence type="ECO:0000313" key="4">
    <source>
        <dbReference type="Proteomes" id="UP000294593"/>
    </source>
</evidence>
<feature type="region of interest" description="Disordered" evidence="1">
    <location>
        <begin position="1"/>
        <end position="25"/>
    </location>
</feature>
<feature type="domain" description="Cyclic nucleotide-binding" evidence="2">
    <location>
        <begin position="78"/>
        <end position="198"/>
    </location>
</feature>
<dbReference type="EMBL" id="SNXW01000009">
    <property type="protein sequence ID" value="TDP81051.1"/>
    <property type="molecule type" value="Genomic_DNA"/>
</dbReference>
<dbReference type="RefSeq" id="WP_166643598.1">
    <property type="nucleotide sequence ID" value="NZ_SNXW01000009.1"/>
</dbReference>